<dbReference type="CDD" id="cd13539">
    <property type="entry name" value="PBP2_AvModA"/>
    <property type="match status" value="1"/>
</dbReference>
<dbReference type="Pfam" id="PF13531">
    <property type="entry name" value="SBP_bac_11"/>
    <property type="match status" value="1"/>
</dbReference>
<evidence type="ECO:0000256" key="3">
    <source>
        <dbReference type="ARBA" id="ARBA00022723"/>
    </source>
</evidence>
<dbReference type="Proteomes" id="UP000028981">
    <property type="component" value="Unassembled WGS sequence"/>
</dbReference>
<dbReference type="EMBL" id="JQGC01000030">
    <property type="protein sequence ID" value="KFL29141.1"/>
    <property type="molecule type" value="Genomic_DNA"/>
</dbReference>
<evidence type="ECO:0000256" key="7">
    <source>
        <dbReference type="SAM" id="SignalP"/>
    </source>
</evidence>
<reference evidence="8 9" key="1">
    <citation type="submission" date="2014-08" db="EMBL/GenBank/DDBJ databases">
        <authorList>
            <person name="Hassan Y.I."/>
            <person name="Lepp D."/>
            <person name="Zhou T."/>
        </authorList>
    </citation>
    <scope>NUCLEOTIDE SEQUENCE [LARGE SCALE GENOMIC DNA]</scope>
    <source>
        <strain evidence="8 9">IFO13584</strain>
    </source>
</reference>
<keyword evidence="3 6" id="KW-0479">Metal-binding</keyword>
<dbReference type="GO" id="GO:0046872">
    <property type="term" value="F:metal ion binding"/>
    <property type="evidence" value="ECO:0007669"/>
    <property type="project" value="UniProtKB-KW"/>
</dbReference>
<dbReference type="NCBIfam" id="TIGR01256">
    <property type="entry name" value="modA"/>
    <property type="match status" value="1"/>
</dbReference>
<dbReference type="Gene3D" id="3.40.190.10">
    <property type="entry name" value="Periplasmic binding protein-like II"/>
    <property type="match status" value="2"/>
</dbReference>
<dbReference type="InterPro" id="IPR044084">
    <property type="entry name" value="AvModA-like_subst-bd"/>
</dbReference>
<dbReference type="PANTHER" id="PTHR30632">
    <property type="entry name" value="MOLYBDATE-BINDING PERIPLASMIC PROTEIN"/>
    <property type="match status" value="1"/>
</dbReference>
<accession>A0A087LWY8</accession>
<dbReference type="InterPro" id="IPR005950">
    <property type="entry name" value="ModA"/>
</dbReference>
<dbReference type="FunFam" id="3.40.190.10:FF:000035">
    <property type="entry name" value="Molybdate ABC transporter substrate-binding protein"/>
    <property type="match status" value="1"/>
</dbReference>
<feature type="binding site" evidence="6">
    <location>
        <position position="62"/>
    </location>
    <ligand>
        <name>molybdate</name>
        <dbReference type="ChEBI" id="CHEBI:36264"/>
    </ligand>
</feature>
<dbReference type="GO" id="GO:0030973">
    <property type="term" value="F:molybdate ion binding"/>
    <property type="evidence" value="ECO:0007669"/>
    <property type="project" value="InterPro"/>
</dbReference>
<dbReference type="STRING" id="46914.JP75_22425"/>
<evidence type="ECO:0000313" key="9">
    <source>
        <dbReference type="Proteomes" id="UP000028981"/>
    </source>
</evidence>
<dbReference type="PANTHER" id="PTHR30632:SF14">
    <property type="entry name" value="TUNGSTATE_MOLYBDATE_CHROMATE-BINDING PROTEIN MODA"/>
    <property type="match status" value="1"/>
</dbReference>
<comment type="subunit">
    <text evidence="5">The complex is composed of two ATP-binding proteins (ModC), two transmembrane proteins (ModB) and a solute-binding protein (ModA).</text>
</comment>
<feature type="binding site" evidence="6">
    <location>
        <position position="168"/>
    </location>
    <ligand>
        <name>molybdate</name>
        <dbReference type="ChEBI" id="CHEBI:36264"/>
    </ligand>
</feature>
<dbReference type="InterPro" id="IPR050682">
    <property type="entry name" value="ModA/WtpA"/>
</dbReference>
<dbReference type="SUPFAM" id="SSF53850">
    <property type="entry name" value="Periplasmic binding protein-like II"/>
    <property type="match status" value="1"/>
</dbReference>
<gene>
    <name evidence="8" type="ORF">JP75_22425</name>
</gene>
<proteinExistence type="inferred from homology"/>
<protein>
    <submittedName>
        <fullName evidence="8">Molybdate ABC transporter substrate-binding protein</fullName>
    </submittedName>
</protein>
<organism evidence="8 9">
    <name type="scientific">Devosia riboflavina</name>
    <dbReference type="NCBI Taxonomy" id="46914"/>
    <lineage>
        <taxon>Bacteria</taxon>
        <taxon>Pseudomonadati</taxon>
        <taxon>Pseudomonadota</taxon>
        <taxon>Alphaproteobacteria</taxon>
        <taxon>Hyphomicrobiales</taxon>
        <taxon>Devosiaceae</taxon>
        <taxon>Devosia</taxon>
    </lineage>
</organism>
<comment type="caution">
    <text evidence="8">The sequence shown here is derived from an EMBL/GenBank/DDBJ whole genome shotgun (WGS) entry which is preliminary data.</text>
</comment>
<evidence type="ECO:0000256" key="2">
    <source>
        <dbReference type="ARBA" id="ARBA00022505"/>
    </source>
</evidence>
<dbReference type="GO" id="GO:1901359">
    <property type="term" value="F:tungstate binding"/>
    <property type="evidence" value="ECO:0007669"/>
    <property type="project" value="UniProtKB-ARBA"/>
</dbReference>
<feature type="signal peptide" evidence="7">
    <location>
        <begin position="1"/>
        <end position="25"/>
    </location>
</feature>
<evidence type="ECO:0000313" key="8">
    <source>
        <dbReference type="EMBL" id="KFL29141.1"/>
    </source>
</evidence>
<evidence type="ECO:0000256" key="1">
    <source>
        <dbReference type="ARBA" id="ARBA00009175"/>
    </source>
</evidence>
<dbReference type="GO" id="GO:0015689">
    <property type="term" value="P:molybdate ion transport"/>
    <property type="evidence" value="ECO:0007669"/>
    <property type="project" value="InterPro"/>
</dbReference>
<comment type="similarity">
    <text evidence="1">Belongs to the bacterial solute-binding protein ModA family.</text>
</comment>
<evidence type="ECO:0000256" key="4">
    <source>
        <dbReference type="ARBA" id="ARBA00022729"/>
    </source>
</evidence>
<keyword evidence="4 7" id="KW-0732">Signal</keyword>
<dbReference type="AlphaFoldDB" id="A0A087LWY8"/>
<name>A0A087LWY8_9HYPH</name>
<evidence type="ECO:0000256" key="6">
    <source>
        <dbReference type="PIRSR" id="PIRSR004846-1"/>
    </source>
</evidence>
<evidence type="ECO:0000256" key="5">
    <source>
        <dbReference type="ARBA" id="ARBA00062515"/>
    </source>
</evidence>
<dbReference type="PIRSF" id="PIRSF004846">
    <property type="entry name" value="ModA"/>
    <property type="match status" value="1"/>
</dbReference>
<keyword evidence="2 6" id="KW-0500">Molybdenum</keyword>
<feature type="chain" id="PRO_5001825664" evidence="7">
    <location>
        <begin position="26"/>
        <end position="247"/>
    </location>
</feature>
<sequence>MSEASVSRLLLSLALVAVSSVPAFAETVNVAVAANFTAVAEELAEIFEAKGEHEVELSFGATGQLYTQITQAAPFGVFLAADDTRPQKAIDEGFGVEGTAFVYAEGRLALYAPGRDVTDGEAALKGDYNKLAIADPEAAPYGKAAIETLTALGLLETLTPKLVQGENISQTLQFVESGNAELGFVAASQVLGKADQWLVPAELHEPIAQGAVLLKTGENNPAAVAFLEFLKSDEAVSVIEASGYSVP</sequence>
<keyword evidence="9" id="KW-1185">Reference proteome</keyword>